<name>A0A8J5T7D9_ZIZPA</name>
<dbReference type="Pfam" id="PF00847">
    <property type="entry name" value="AP2"/>
    <property type="match status" value="1"/>
</dbReference>
<dbReference type="InterPro" id="IPR001471">
    <property type="entry name" value="AP2/ERF_dom"/>
</dbReference>
<proteinExistence type="predicted"/>
<keyword evidence="3" id="KW-0238">DNA-binding</keyword>
<dbReference type="FunFam" id="3.30.730.10:FF:000001">
    <property type="entry name" value="Ethylene-responsive transcription factor 2"/>
    <property type="match status" value="1"/>
</dbReference>
<dbReference type="OrthoDB" id="682005at2759"/>
<evidence type="ECO:0000256" key="3">
    <source>
        <dbReference type="ARBA" id="ARBA00023125"/>
    </source>
</evidence>
<dbReference type="PROSITE" id="PS51032">
    <property type="entry name" value="AP2_ERF"/>
    <property type="match status" value="1"/>
</dbReference>
<feature type="compositionally biased region" description="Polar residues" evidence="6">
    <location>
        <begin position="214"/>
        <end position="229"/>
    </location>
</feature>
<feature type="compositionally biased region" description="Low complexity" evidence="6">
    <location>
        <begin position="178"/>
        <end position="205"/>
    </location>
</feature>
<keyword evidence="4" id="KW-0804">Transcription</keyword>
<keyword evidence="9" id="KW-1185">Reference proteome</keyword>
<evidence type="ECO:0000256" key="2">
    <source>
        <dbReference type="ARBA" id="ARBA00023015"/>
    </source>
</evidence>
<dbReference type="SMART" id="SM00380">
    <property type="entry name" value="AP2"/>
    <property type="match status" value="1"/>
</dbReference>
<comment type="subcellular location">
    <subcellularLocation>
        <location evidence="1">Nucleus</location>
    </subcellularLocation>
</comment>
<evidence type="ECO:0000313" key="9">
    <source>
        <dbReference type="Proteomes" id="UP000729402"/>
    </source>
</evidence>
<feature type="domain" description="AP2/ERF" evidence="7">
    <location>
        <begin position="93"/>
        <end position="150"/>
    </location>
</feature>
<gene>
    <name evidence="8" type="ORF">GUJ93_ZPchr0018g11328</name>
</gene>
<dbReference type="GO" id="GO:0003700">
    <property type="term" value="F:DNA-binding transcription factor activity"/>
    <property type="evidence" value="ECO:0007669"/>
    <property type="project" value="InterPro"/>
</dbReference>
<reference evidence="8" key="2">
    <citation type="submission" date="2021-02" db="EMBL/GenBank/DDBJ databases">
        <authorList>
            <person name="Kimball J.A."/>
            <person name="Haas M.W."/>
            <person name="Macchietto M."/>
            <person name="Kono T."/>
            <person name="Duquette J."/>
            <person name="Shao M."/>
        </authorList>
    </citation>
    <scope>NUCLEOTIDE SEQUENCE</scope>
    <source>
        <tissue evidence="8">Fresh leaf tissue</tissue>
    </source>
</reference>
<dbReference type="AlphaFoldDB" id="A0A8J5T7D9"/>
<evidence type="ECO:0000256" key="1">
    <source>
        <dbReference type="ARBA" id="ARBA00004123"/>
    </source>
</evidence>
<feature type="compositionally biased region" description="Polar residues" evidence="6">
    <location>
        <begin position="145"/>
        <end position="154"/>
    </location>
</feature>
<reference evidence="8" key="1">
    <citation type="journal article" date="2021" name="bioRxiv">
        <title>Whole Genome Assembly and Annotation of Northern Wild Rice, Zizania palustris L., Supports a Whole Genome Duplication in the Zizania Genus.</title>
        <authorList>
            <person name="Haas M."/>
            <person name="Kono T."/>
            <person name="Macchietto M."/>
            <person name="Millas R."/>
            <person name="McGilp L."/>
            <person name="Shao M."/>
            <person name="Duquette J."/>
            <person name="Hirsch C.N."/>
            <person name="Kimball J."/>
        </authorList>
    </citation>
    <scope>NUCLEOTIDE SEQUENCE</scope>
    <source>
        <tissue evidence="8">Fresh leaf tissue</tissue>
    </source>
</reference>
<dbReference type="EMBL" id="JAAALK010000088">
    <property type="protein sequence ID" value="KAG8081657.1"/>
    <property type="molecule type" value="Genomic_DNA"/>
</dbReference>
<dbReference type="CDD" id="cd00018">
    <property type="entry name" value="AP2"/>
    <property type="match status" value="1"/>
</dbReference>
<dbReference type="PANTHER" id="PTHR31194">
    <property type="entry name" value="SHN SHINE , DNA BINDING / TRANSCRIPTION FACTOR"/>
    <property type="match status" value="1"/>
</dbReference>
<dbReference type="PANTHER" id="PTHR31194:SF166">
    <property type="entry name" value="PATHOGENESIS-RELATED GENES TRANSCRIPTIONAL ACTIVATOR PTI6"/>
    <property type="match status" value="1"/>
</dbReference>
<keyword evidence="2" id="KW-0805">Transcription regulation</keyword>
<feature type="region of interest" description="Disordered" evidence="6">
    <location>
        <begin position="145"/>
        <end position="236"/>
    </location>
</feature>
<evidence type="ECO:0000313" key="8">
    <source>
        <dbReference type="EMBL" id="KAG8081657.1"/>
    </source>
</evidence>
<evidence type="ECO:0000259" key="7">
    <source>
        <dbReference type="PROSITE" id="PS51032"/>
    </source>
</evidence>
<protein>
    <recommendedName>
        <fullName evidence="7">AP2/ERF domain-containing protein</fullName>
    </recommendedName>
</protein>
<dbReference type="GO" id="GO:0003677">
    <property type="term" value="F:DNA binding"/>
    <property type="evidence" value="ECO:0007669"/>
    <property type="project" value="UniProtKB-KW"/>
</dbReference>
<comment type="caution">
    <text evidence="8">The sequence shown here is derived from an EMBL/GenBank/DDBJ whole genome shotgun (WGS) entry which is preliminary data.</text>
</comment>
<dbReference type="InterPro" id="IPR050913">
    <property type="entry name" value="AP2/ERF_ERF"/>
</dbReference>
<organism evidence="8 9">
    <name type="scientific">Zizania palustris</name>
    <name type="common">Northern wild rice</name>
    <dbReference type="NCBI Taxonomy" id="103762"/>
    <lineage>
        <taxon>Eukaryota</taxon>
        <taxon>Viridiplantae</taxon>
        <taxon>Streptophyta</taxon>
        <taxon>Embryophyta</taxon>
        <taxon>Tracheophyta</taxon>
        <taxon>Spermatophyta</taxon>
        <taxon>Magnoliopsida</taxon>
        <taxon>Liliopsida</taxon>
        <taxon>Poales</taxon>
        <taxon>Poaceae</taxon>
        <taxon>BOP clade</taxon>
        <taxon>Oryzoideae</taxon>
        <taxon>Oryzeae</taxon>
        <taxon>Zizaniinae</taxon>
        <taxon>Zizania</taxon>
    </lineage>
</organism>
<accession>A0A8J5T7D9</accession>
<dbReference type="Proteomes" id="UP000729402">
    <property type="component" value="Unassembled WGS sequence"/>
</dbReference>
<sequence>MVSRVHSLVAGRSCRGGTSVSGPKRVRVYFVDADATDTDTSGDELTRRRVREVIDIQFPSPSAELAPLPVLQRRLVTSTSLPRRRAGMAVSRRFRGVRRRPWGRFSAEIRDPSLQKRLWLGTFDTAEEAAAVYDDAALRIKGSHAVTNFPSDSPTAKPKEKPRPPSSQMQLRPRRQDSPATTTASATTTPSAASCPAPAGAANAPTPAPAQPEDNGTPSSLNLFASPTSVPRYAGDEVTAPSFEHLVELGDLSVPPPPSKAAEFDWLPWWEAEDFVTAGLPAGSAVSVK</sequence>
<evidence type="ECO:0000256" key="5">
    <source>
        <dbReference type="ARBA" id="ARBA00023242"/>
    </source>
</evidence>
<evidence type="ECO:0000256" key="4">
    <source>
        <dbReference type="ARBA" id="ARBA00023163"/>
    </source>
</evidence>
<evidence type="ECO:0000256" key="6">
    <source>
        <dbReference type="SAM" id="MobiDB-lite"/>
    </source>
</evidence>
<keyword evidence="5" id="KW-0539">Nucleus</keyword>
<dbReference type="GO" id="GO:0005634">
    <property type="term" value="C:nucleus"/>
    <property type="evidence" value="ECO:0007669"/>
    <property type="project" value="UniProtKB-SubCell"/>
</dbReference>